<gene>
    <name evidence="1" type="ORF">NITHO_7100003</name>
</gene>
<name>I4EN19_9BACT</name>
<keyword evidence="2" id="KW-1185">Reference proteome</keyword>
<dbReference type="AlphaFoldDB" id="I4EN19"/>
<accession>I4EN19</accession>
<evidence type="ECO:0000313" key="2">
    <source>
        <dbReference type="Proteomes" id="UP000004221"/>
    </source>
</evidence>
<sequence>MISISLHFFLVTHFTLLFGQDKVDPFMNLGVNVDKSWGDWDDEVKDKKVAYMYELILRSNKFLKSDWPGGDDSLPFISIPKKKVAVVHKRHIVERKKETRGEKDS</sequence>
<organism evidence="1 2">
    <name type="scientific">Nitrolancea hollandica Lb</name>
    <dbReference type="NCBI Taxonomy" id="1129897"/>
    <lineage>
        <taxon>Bacteria</taxon>
        <taxon>Pseudomonadati</taxon>
        <taxon>Thermomicrobiota</taxon>
        <taxon>Thermomicrobia</taxon>
        <taxon>Sphaerobacterales</taxon>
        <taxon>Sphaerobacterineae</taxon>
        <taxon>Sphaerobacteraceae</taxon>
        <taxon>Nitrolancea</taxon>
    </lineage>
</organism>
<dbReference type="EMBL" id="CAGS01000680">
    <property type="protein sequence ID" value="CCF86082.1"/>
    <property type="molecule type" value="Genomic_DNA"/>
</dbReference>
<dbReference type="Proteomes" id="UP000004221">
    <property type="component" value="Unassembled WGS sequence"/>
</dbReference>
<proteinExistence type="predicted"/>
<protein>
    <submittedName>
        <fullName evidence="1">Uncharacterized protein</fullName>
    </submittedName>
</protein>
<comment type="caution">
    <text evidence="1">The sequence shown here is derived from an EMBL/GenBank/DDBJ whole genome shotgun (WGS) entry which is preliminary data.</text>
</comment>
<evidence type="ECO:0000313" key="1">
    <source>
        <dbReference type="EMBL" id="CCF86082.1"/>
    </source>
</evidence>
<reference evidence="1 2" key="1">
    <citation type="journal article" date="2012" name="ISME J.">
        <title>Nitrification expanded: discovery, physiology and genomics of a nitrite-oxidizing bacterium from the phylum Chloroflexi.</title>
        <authorList>
            <person name="Sorokin D.Y."/>
            <person name="Lucker S."/>
            <person name="Vejmelkova D."/>
            <person name="Kostrikina N.A."/>
            <person name="Kleerebezem R."/>
            <person name="Rijpstra W.I."/>
            <person name="Damste J.S."/>
            <person name="Le Paslier D."/>
            <person name="Muyzer G."/>
            <person name="Wagner M."/>
            <person name="van Loosdrecht M.C."/>
            <person name="Daims H."/>
        </authorList>
    </citation>
    <scope>NUCLEOTIDE SEQUENCE [LARGE SCALE GENOMIC DNA]</scope>
    <source>
        <strain evidence="2">none</strain>
    </source>
</reference>